<dbReference type="PANTHER" id="PTHR12790">
    <property type="entry name" value="TRANSCRIPTION INITIATION FACTOR IA RRN3"/>
    <property type="match status" value="1"/>
</dbReference>
<protein>
    <submittedName>
        <fullName evidence="2">Putative transcription initiation factor rrn3</fullName>
    </submittedName>
</protein>
<dbReference type="VEuPathDB" id="VectorBase:AALC636_020262"/>
<dbReference type="AlphaFoldDB" id="A0A023EUD2"/>
<dbReference type="GO" id="GO:0006361">
    <property type="term" value="P:transcription initiation at RNA polymerase I promoter"/>
    <property type="evidence" value="ECO:0007669"/>
    <property type="project" value="InterPro"/>
</dbReference>
<proteinExistence type="evidence at transcript level"/>
<dbReference type="VEuPathDB" id="VectorBase:AALFPA_048419"/>
<dbReference type="Pfam" id="PF05327">
    <property type="entry name" value="RRN3"/>
    <property type="match status" value="1"/>
</dbReference>
<sequence length="610" mass="70198">MSVTTEKRRISSILKPYPNLDGSRLNGSLSQNKVHFDDLSVESVLQDALESNRLQRFEHLLAAVKEEQFDDGKFQQVFIESKRSVYLLNANFGMLVEALLSVNWVVRSETAREIFMEFVIELLVAHSNYTALAIAKLVSQFVPKDEDRADWTHGVPSEGVLKVLAPVHELIVRLKNVIPMIFNVILVQLKKQFPYFKKPTHVICGYLHNILWMTDHSSMFSEELLEIVFNRLLTIDVNTPRNEIEDAEFPEDDQIFSMDEDPVAAAIDEDDKDDIIMKLPVAETLDCCMEKMFVYIQQKASSENASDADRMFKVLLALFDKHILPTHNTHHVQFLVFYICSFKQSYAEYFITYLWKQVCNPNVSTPMRQAAVGYIASMLARAKYLSLVLLKSTLQEFSYWVHNYIQRMDSMHYNQSLKAHMVFYSVCQAIFYVVAFRSKQLTSSAKNLTFLQTLQLSSIVTCHLNPLRVCLPAVATAFAGVTRAHQLAYCHTILERNARRKLATVYKNESQTPEECLDTFFPFDPYMLKKSGKRIDLIFLQYQASEVEEEHGIINPSEPRGRKRYESTSEDVDDFLLESKRLKNCHGNGQDPGELHFTYSYGVSVRAFHS</sequence>
<accession>A0A023EUD2</accession>
<reference evidence="2" key="1">
    <citation type="journal article" date="2014" name="PLoS Negl. Trop. Dis.">
        <title>Identification and characterization of seminal fluid proteins in the Asian tiger mosquito, Aedes albopictus.</title>
        <authorList>
            <person name="Boes K.E."/>
            <person name="Ribeiro J.M."/>
            <person name="Wong A."/>
            <person name="Harrington L.C."/>
            <person name="Wolfner M.F."/>
            <person name="Sirot L.K."/>
        </authorList>
    </citation>
    <scope>NUCLEOTIDE SEQUENCE</scope>
    <source>
        <tissue evidence="2">Reproductive organs</tissue>
    </source>
</reference>
<name>A0A023EUD2_AEDAL</name>
<evidence type="ECO:0000256" key="1">
    <source>
        <dbReference type="ARBA" id="ARBA00010098"/>
    </source>
</evidence>
<dbReference type="VEuPathDB" id="VectorBase:AALF010021"/>
<dbReference type="GO" id="GO:0005634">
    <property type="term" value="C:nucleus"/>
    <property type="evidence" value="ECO:0007669"/>
    <property type="project" value="TreeGrafter"/>
</dbReference>
<dbReference type="InterPro" id="IPR007991">
    <property type="entry name" value="RNA_pol_I_trans_ini_fac_RRN3"/>
</dbReference>
<evidence type="ECO:0000313" key="2">
    <source>
        <dbReference type="EMBL" id="JAC13020.1"/>
    </source>
</evidence>
<organism evidence="2">
    <name type="scientific">Aedes albopictus</name>
    <name type="common">Asian tiger mosquito</name>
    <name type="synonym">Stegomyia albopicta</name>
    <dbReference type="NCBI Taxonomy" id="7160"/>
    <lineage>
        <taxon>Eukaryota</taxon>
        <taxon>Metazoa</taxon>
        <taxon>Ecdysozoa</taxon>
        <taxon>Arthropoda</taxon>
        <taxon>Hexapoda</taxon>
        <taxon>Insecta</taxon>
        <taxon>Pterygota</taxon>
        <taxon>Neoptera</taxon>
        <taxon>Endopterygota</taxon>
        <taxon>Diptera</taxon>
        <taxon>Nematocera</taxon>
        <taxon>Culicoidea</taxon>
        <taxon>Culicidae</taxon>
        <taxon>Culicinae</taxon>
        <taxon>Aedini</taxon>
        <taxon>Aedes</taxon>
        <taxon>Stegomyia</taxon>
    </lineage>
</organism>
<dbReference type="GO" id="GO:0001042">
    <property type="term" value="F:RNA polymerase I core binding"/>
    <property type="evidence" value="ECO:0007669"/>
    <property type="project" value="TreeGrafter"/>
</dbReference>
<dbReference type="EMBL" id="GAPW01000578">
    <property type="protein sequence ID" value="JAC13020.1"/>
    <property type="molecule type" value="mRNA"/>
</dbReference>
<keyword evidence="2" id="KW-0648">Protein biosynthesis</keyword>
<dbReference type="GO" id="GO:0003743">
    <property type="term" value="F:translation initiation factor activity"/>
    <property type="evidence" value="ECO:0007669"/>
    <property type="project" value="UniProtKB-KW"/>
</dbReference>
<dbReference type="PANTHER" id="PTHR12790:SF0">
    <property type="entry name" value="RNA POLYMERASE I-SPECIFIC TRANSCRIPTION INITIATION FACTOR RRN3-RELATED"/>
    <property type="match status" value="1"/>
</dbReference>
<keyword evidence="2" id="KW-0396">Initiation factor</keyword>
<comment type="similarity">
    <text evidence="1">Belongs to the RRN3 family.</text>
</comment>
<dbReference type="GO" id="GO:0001181">
    <property type="term" value="F:RNA polymerase I general transcription initiation factor activity"/>
    <property type="evidence" value="ECO:0007669"/>
    <property type="project" value="InterPro"/>
</dbReference>